<evidence type="ECO:0000256" key="3">
    <source>
        <dbReference type="ARBA" id="ARBA00022679"/>
    </source>
</evidence>
<evidence type="ECO:0000313" key="12">
    <source>
        <dbReference type="Proteomes" id="UP001354971"/>
    </source>
</evidence>
<dbReference type="PANTHER" id="PTHR30576">
    <property type="entry name" value="COLANIC BIOSYNTHESIS UDP-GLUCOSE LIPID CARRIER TRANSFERASE"/>
    <property type="match status" value="1"/>
</dbReference>
<evidence type="ECO:0000256" key="5">
    <source>
        <dbReference type="ARBA" id="ARBA00022989"/>
    </source>
</evidence>
<dbReference type="Pfam" id="PF13727">
    <property type="entry name" value="CoA_binding_3"/>
    <property type="match status" value="1"/>
</dbReference>
<feature type="domain" description="Bacterial sugar transferase" evidence="10">
    <location>
        <begin position="305"/>
        <end position="493"/>
    </location>
</feature>
<feature type="transmembrane region" description="Helical" evidence="9">
    <location>
        <begin position="80"/>
        <end position="100"/>
    </location>
</feature>
<dbReference type="Pfam" id="PF02397">
    <property type="entry name" value="Bac_transf"/>
    <property type="match status" value="1"/>
</dbReference>
<comment type="similarity">
    <text evidence="2">Belongs to the bacterial sugar transferase family.</text>
</comment>
<keyword evidence="4 9" id="KW-0812">Transmembrane</keyword>
<protein>
    <submittedName>
        <fullName evidence="11">Exopolysaccharide biosynthesis polyprenyl glycosylphosphotransferase</fullName>
    </submittedName>
</protein>
<feature type="transmembrane region" description="Helical" evidence="9">
    <location>
        <begin position="145"/>
        <end position="167"/>
    </location>
</feature>
<evidence type="ECO:0000256" key="4">
    <source>
        <dbReference type="ARBA" id="ARBA00022692"/>
    </source>
</evidence>
<comment type="subcellular location">
    <subcellularLocation>
        <location evidence="1">Membrane</location>
        <topology evidence="1">Multi-pass membrane protein</topology>
    </subcellularLocation>
</comment>
<evidence type="ECO:0000256" key="1">
    <source>
        <dbReference type="ARBA" id="ARBA00004141"/>
    </source>
</evidence>
<dbReference type="NCBIfam" id="TIGR03025">
    <property type="entry name" value="EPS_sugtrans"/>
    <property type="match status" value="1"/>
</dbReference>
<dbReference type="EMBL" id="JAZDRP010000001">
    <property type="protein sequence ID" value="MEE2525097.1"/>
    <property type="molecule type" value="Genomic_DNA"/>
</dbReference>
<feature type="region of interest" description="Disordered" evidence="8">
    <location>
        <begin position="1"/>
        <end position="22"/>
    </location>
</feature>
<dbReference type="RefSeq" id="WP_330197760.1">
    <property type="nucleotide sequence ID" value="NZ_JAZDRP010000001.1"/>
</dbReference>
<sequence>MSDRRQNSAPLSPANDVSPGFAGMENGRGRIHLAEATRASLEPPANRIDRPTLSRALQMVDLALMGILATTAFINFSSGFWPILVFLGASLALFHMTGVYQVRARRPAWRHMAGAIISLSVSGSAAISLVQWSDTSLSLAAVQQAGVAAAAMFVAHGIYAFFIELWASQGRLASNDVIVGATANARRLIETNSHSKSVNILGVFDDRQTRSPSSLAGAPYLGSINDLIGWPHLHEVDRIVVTVTPHAVQRVQALLARLSSLPQPVCLLLDFEHFNSRQHKLEDIANSPAARLSGAASSPGWIIAKRLEDLLIGSAMLLAALPVMALLAILIKLDSPGPVLFRQKREGFNGKLIEVLKFRSMRNDPLPSDGTVRQVERDDPRVTRIGRLIRSTSLDELPQLWNVLKGDMSLVGPRPHAPGMKTGGTLTSSLVAEYAHRHRVKPGLTGWAQVNGSRGPLHTPEAARERIRYDVEYITRASLWFDFWIMLRTGPALLGDKINIR</sequence>
<evidence type="ECO:0000256" key="8">
    <source>
        <dbReference type="SAM" id="MobiDB-lite"/>
    </source>
</evidence>
<keyword evidence="5 9" id="KW-1133">Transmembrane helix</keyword>
<evidence type="ECO:0000256" key="2">
    <source>
        <dbReference type="ARBA" id="ARBA00006464"/>
    </source>
</evidence>
<keyword evidence="3" id="KW-0808">Transferase</keyword>
<dbReference type="Proteomes" id="UP001354971">
    <property type="component" value="Unassembled WGS sequence"/>
</dbReference>
<name>A0ABU7LME5_9PROT</name>
<dbReference type="InterPro" id="IPR003362">
    <property type="entry name" value="Bact_transf"/>
</dbReference>
<evidence type="ECO:0000256" key="7">
    <source>
        <dbReference type="ARBA" id="ARBA00023169"/>
    </source>
</evidence>
<dbReference type="InterPro" id="IPR017475">
    <property type="entry name" value="EPS_sugar_tfrase"/>
</dbReference>
<feature type="transmembrane region" description="Helical" evidence="9">
    <location>
        <begin position="112"/>
        <end position="133"/>
    </location>
</feature>
<keyword evidence="6 9" id="KW-0472">Membrane</keyword>
<dbReference type="Gene3D" id="3.40.50.720">
    <property type="entry name" value="NAD(P)-binding Rossmann-like Domain"/>
    <property type="match status" value="1"/>
</dbReference>
<accession>A0ABU7LME5</accession>
<gene>
    <name evidence="11" type="ORF">V0U79_01880</name>
</gene>
<keyword evidence="7" id="KW-0270">Exopolysaccharide synthesis</keyword>
<reference evidence="11 12" key="1">
    <citation type="submission" date="2024-01" db="EMBL/GenBank/DDBJ databases">
        <title>Hyphobacterium bacterium isolated from marine sediment.</title>
        <authorList>
            <person name="Zhao S."/>
        </authorList>
    </citation>
    <scope>NUCLEOTIDE SEQUENCE [LARGE SCALE GENOMIC DNA]</scope>
    <source>
        <strain evidence="12">HN65</strain>
    </source>
</reference>
<feature type="transmembrane region" description="Helical" evidence="9">
    <location>
        <begin position="56"/>
        <end position="74"/>
    </location>
</feature>
<evidence type="ECO:0000256" key="6">
    <source>
        <dbReference type="ARBA" id="ARBA00023136"/>
    </source>
</evidence>
<proteinExistence type="inferred from homology"/>
<evidence type="ECO:0000256" key="9">
    <source>
        <dbReference type="SAM" id="Phobius"/>
    </source>
</evidence>
<feature type="transmembrane region" description="Helical" evidence="9">
    <location>
        <begin position="310"/>
        <end position="331"/>
    </location>
</feature>
<evidence type="ECO:0000313" key="11">
    <source>
        <dbReference type="EMBL" id="MEE2525097.1"/>
    </source>
</evidence>
<evidence type="ECO:0000259" key="10">
    <source>
        <dbReference type="Pfam" id="PF02397"/>
    </source>
</evidence>
<keyword evidence="12" id="KW-1185">Reference proteome</keyword>
<comment type="caution">
    <text evidence="11">The sequence shown here is derived from an EMBL/GenBank/DDBJ whole genome shotgun (WGS) entry which is preliminary data.</text>
</comment>
<dbReference type="PANTHER" id="PTHR30576:SF0">
    <property type="entry name" value="UNDECAPRENYL-PHOSPHATE N-ACETYLGALACTOSAMINYL 1-PHOSPHATE TRANSFERASE-RELATED"/>
    <property type="match status" value="1"/>
</dbReference>
<organism evidence="11 12">
    <name type="scientific">Hyphobacterium lacteum</name>
    <dbReference type="NCBI Taxonomy" id="3116575"/>
    <lineage>
        <taxon>Bacteria</taxon>
        <taxon>Pseudomonadati</taxon>
        <taxon>Pseudomonadota</taxon>
        <taxon>Alphaproteobacteria</taxon>
        <taxon>Maricaulales</taxon>
        <taxon>Maricaulaceae</taxon>
        <taxon>Hyphobacterium</taxon>
    </lineage>
</organism>